<evidence type="ECO:0000313" key="9">
    <source>
        <dbReference type="Proteomes" id="UP000823926"/>
    </source>
</evidence>
<dbReference type="SUPFAM" id="SSF53271">
    <property type="entry name" value="PRTase-like"/>
    <property type="match status" value="1"/>
</dbReference>
<evidence type="ECO:0000259" key="7">
    <source>
        <dbReference type="Pfam" id="PF00156"/>
    </source>
</evidence>
<dbReference type="NCBIfam" id="TIGR00336">
    <property type="entry name" value="pyrE"/>
    <property type="match status" value="1"/>
</dbReference>
<dbReference type="PANTHER" id="PTHR19278">
    <property type="entry name" value="OROTATE PHOSPHORIBOSYLTRANSFERASE"/>
    <property type="match status" value="1"/>
</dbReference>
<comment type="pathway">
    <text evidence="1 6">Pyrimidine metabolism; UMP biosynthesis via de novo pathway; UMP from orotate: step 1/2.</text>
</comment>
<feature type="domain" description="Phosphoribosyltransferase" evidence="7">
    <location>
        <begin position="49"/>
        <end position="152"/>
    </location>
</feature>
<dbReference type="EMBL" id="DXHL01000037">
    <property type="protein sequence ID" value="HIW11471.1"/>
    <property type="molecule type" value="Genomic_DNA"/>
</dbReference>
<keyword evidence="3 6" id="KW-0328">Glycosyltransferase</keyword>
<dbReference type="GO" id="GO:0004588">
    <property type="term" value="F:orotate phosphoribosyltransferase activity"/>
    <property type="evidence" value="ECO:0007669"/>
    <property type="project" value="UniProtKB-UniRule"/>
</dbReference>
<dbReference type="EC" id="2.4.2.10" evidence="2 6"/>
<comment type="similarity">
    <text evidence="6">Belongs to the purine/pyrimidine phosphoribosyltransferase family. PyrE subfamily.</text>
</comment>
<keyword evidence="4 6" id="KW-0808">Transferase</keyword>
<comment type="caution">
    <text evidence="8">The sequence shown here is derived from an EMBL/GenBank/DDBJ whole genome shotgun (WGS) entry which is preliminary data.</text>
</comment>
<keyword evidence="5 6" id="KW-0665">Pyrimidine biosynthesis</keyword>
<organism evidence="8 9">
    <name type="scientific">Candidatus Rikenella faecigallinarum</name>
    <dbReference type="NCBI Taxonomy" id="2838745"/>
    <lineage>
        <taxon>Bacteria</taxon>
        <taxon>Pseudomonadati</taxon>
        <taxon>Bacteroidota</taxon>
        <taxon>Bacteroidia</taxon>
        <taxon>Bacteroidales</taxon>
        <taxon>Rikenellaceae</taxon>
        <taxon>Rikenella</taxon>
    </lineage>
</organism>
<evidence type="ECO:0000313" key="8">
    <source>
        <dbReference type="EMBL" id="HIW11471.1"/>
    </source>
</evidence>
<evidence type="ECO:0000256" key="5">
    <source>
        <dbReference type="ARBA" id="ARBA00022975"/>
    </source>
</evidence>
<dbReference type="GO" id="GO:0000287">
    <property type="term" value="F:magnesium ion binding"/>
    <property type="evidence" value="ECO:0007669"/>
    <property type="project" value="UniProtKB-UniRule"/>
</dbReference>
<evidence type="ECO:0000256" key="6">
    <source>
        <dbReference type="HAMAP-Rule" id="MF_01208"/>
    </source>
</evidence>
<dbReference type="CDD" id="cd06223">
    <property type="entry name" value="PRTases_typeI"/>
    <property type="match status" value="1"/>
</dbReference>
<comment type="cofactor">
    <cofactor evidence="6">
        <name>Mg(2+)</name>
        <dbReference type="ChEBI" id="CHEBI:18420"/>
    </cofactor>
</comment>
<protein>
    <recommendedName>
        <fullName evidence="2 6">Orotate phosphoribosyltransferase</fullName>
        <shortName evidence="6">OPRT</shortName>
        <shortName evidence="6">OPRTase</shortName>
        <ecNumber evidence="2 6">2.4.2.10</ecNumber>
    </recommendedName>
</protein>
<feature type="binding site" evidence="6">
    <location>
        <position position="102"/>
    </location>
    <ligand>
        <name>5-phospho-alpha-D-ribose 1-diphosphate</name>
        <dbReference type="ChEBI" id="CHEBI:58017"/>
        <note>ligand shared between dimeric partners</note>
    </ligand>
</feature>
<dbReference type="InterPro" id="IPR000836">
    <property type="entry name" value="PRTase_dom"/>
</dbReference>
<evidence type="ECO:0000256" key="3">
    <source>
        <dbReference type="ARBA" id="ARBA00022676"/>
    </source>
</evidence>
<dbReference type="Gene3D" id="3.40.50.2020">
    <property type="match status" value="1"/>
</dbReference>
<dbReference type="GO" id="GO:0044205">
    <property type="term" value="P:'de novo' UMP biosynthetic process"/>
    <property type="evidence" value="ECO:0007669"/>
    <property type="project" value="UniProtKB-UniRule"/>
</dbReference>
<gene>
    <name evidence="6" type="primary">pyrE</name>
    <name evidence="8" type="ORF">H9888_08280</name>
</gene>
<evidence type="ECO:0000256" key="4">
    <source>
        <dbReference type="ARBA" id="ARBA00022679"/>
    </source>
</evidence>
<feature type="binding site" evidence="6">
    <location>
        <position position="96"/>
    </location>
    <ligand>
        <name>5-phospho-alpha-D-ribose 1-diphosphate</name>
        <dbReference type="ChEBI" id="CHEBI:58017"/>
        <note>ligand shared between dimeric partners</note>
    </ligand>
</feature>
<feature type="binding site" description="in other chain" evidence="6">
    <location>
        <begin position="122"/>
        <end position="130"/>
    </location>
    <ligand>
        <name>5-phospho-alpha-D-ribose 1-diphosphate</name>
        <dbReference type="ChEBI" id="CHEBI:58017"/>
        <note>ligand shared between dimeric partners</note>
    </ligand>
</feature>
<dbReference type="Pfam" id="PF00156">
    <property type="entry name" value="Pribosyltran"/>
    <property type="match status" value="1"/>
</dbReference>
<evidence type="ECO:0000256" key="1">
    <source>
        <dbReference type="ARBA" id="ARBA00004889"/>
    </source>
</evidence>
<dbReference type="InterPro" id="IPR023031">
    <property type="entry name" value="OPRT"/>
</dbReference>
<dbReference type="AlphaFoldDB" id="A0A9D1QG61"/>
<dbReference type="HAMAP" id="MF_01208">
    <property type="entry name" value="PyrE"/>
    <property type="match status" value="1"/>
</dbReference>
<dbReference type="GO" id="GO:0019856">
    <property type="term" value="P:pyrimidine nucleobase biosynthetic process"/>
    <property type="evidence" value="ECO:0007669"/>
    <property type="project" value="TreeGrafter"/>
</dbReference>
<comment type="function">
    <text evidence="6">Catalyzes the transfer of a ribosyl phosphate group from 5-phosphoribose 1-diphosphate to orotate, leading to the formation of orotidine monophosphate (OMP).</text>
</comment>
<comment type="subunit">
    <text evidence="6">Homodimer.</text>
</comment>
<reference evidence="8" key="2">
    <citation type="submission" date="2021-04" db="EMBL/GenBank/DDBJ databases">
        <authorList>
            <person name="Gilroy R."/>
        </authorList>
    </citation>
    <scope>NUCLEOTIDE SEQUENCE</scope>
    <source>
        <strain evidence="8">ChiBcec15-1070</strain>
    </source>
</reference>
<reference evidence="8" key="1">
    <citation type="journal article" date="2021" name="PeerJ">
        <title>Extensive microbial diversity within the chicken gut microbiome revealed by metagenomics and culture.</title>
        <authorList>
            <person name="Gilroy R."/>
            <person name="Ravi A."/>
            <person name="Getino M."/>
            <person name="Pursley I."/>
            <person name="Horton D.L."/>
            <person name="Alikhan N.F."/>
            <person name="Baker D."/>
            <person name="Gharbi K."/>
            <person name="Hall N."/>
            <person name="Watson M."/>
            <person name="Adriaenssens E.M."/>
            <person name="Foster-Nyarko E."/>
            <person name="Jarju S."/>
            <person name="Secka A."/>
            <person name="Antonio M."/>
            <person name="Oren A."/>
            <person name="Chaudhuri R.R."/>
            <person name="La Ragione R."/>
            <person name="Hildebrand F."/>
            <person name="Pallen M.J."/>
        </authorList>
    </citation>
    <scope>NUCLEOTIDE SEQUENCE</scope>
    <source>
        <strain evidence="8">ChiBcec15-1070</strain>
    </source>
</reference>
<dbReference type="PANTHER" id="PTHR19278:SF9">
    <property type="entry name" value="URIDINE 5'-MONOPHOSPHATE SYNTHASE"/>
    <property type="match status" value="1"/>
</dbReference>
<evidence type="ECO:0000256" key="2">
    <source>
        <dbReference type="ARBA" id="ARBA00011971"/>
    </source>
</evidence>
<keyword evidence="6" id="KW-0460">Magnesium</keyword>
<sequence length="209" mass="22756">METGKQIAQTLLQIKAIKLSPANPFTWASGWHSPIYCDNRKTLSYPAARKQIYEAFAKIIAEKYPQAEVIAGVATGAIACGVLTAEALNKPFIYVRSAPKDHGMANQVEGYFEPGAKVVVVEDLISTGGSSLKAVEALRAAGCEVLGMVAIFTYGFPTAAANFEKAGVQLDTLSNYNTLLELAVEQNYIHADELATLREWRQSPDTWNR</sequence>
<dbReference type="InterPro" id="IPR004467">
    <property type="entry name" value="Or_phspho_trans_dom"/>
</dbReference>
<feature type="binding site" evidence="6">
    <location>
        <position position="100"/>
    </location>
    <ligand>
        <name>5-phospho-alpha-D-ribose 1-diphosphate</name>
        <dbReference type="ChEBI" id="CHEBI:58017"/>
        <note>ligand shared between dimeric partners</note>
    </ligand>
</feature>
<feature type="binding site" evidence="6">
    <location>
        <position position="126"/>
    </location>
    <ligand>
        <name>orotate</name>
        <dbReference type="ChEBI" id="CHEBI:30839"/>
    </ligand>
</feature>
<accession>A0A9D1QG61</accession>
<proteinExistence type="inferred from homology"/>
<comment type="catalytic activity">
    <reaction evidence="6">
        <text>orotidine 5'-phosphate + diphosphate = orotate + 5-phospho-alpha-D-ribose 1-diphosphate</text>
        <dbReference type="Rhea" id="RHEA:10380"/>
        <dbReference type="ChEBI" id="CHEBI:30839"/>
        <dbReference type="ChEBI" id="CHEBI:33019"/>
        <dbReference type="ChEBI" id="CHEBI:57538"/>
        <dbReference type="ChEBI" id="CHEBI:58017"/>
        <dbReference type="EC" id="2.4.2.10"/>
    </reaction>
</comment>
<dbReference type="Proteomes" id="UP000823926">
    <property type="component" value="Unassembled WGS sequence"/>
</dbReference>
<name>A0A9D1QG61_9BACT</name>
<comment type="caution">
    <text evidence="6">Lacks conserved residue(s) required for the propagation of feature annotation.</text>
</comment>
<dbReference type="InterPro" id="IPR029057">
    <property type="entry name" value="PRTase-like"/>
</dbReference>